<organism evidence="2 3">
    <name type="scientific">Candidatus Chazhemtobacterium aquaticus</name>
    <dbReference type="NCBI Taxonomy" id="2715735"/>
    <lineage>
        <taxon>Bacteria</taxon>
        <taxon>Candidatus Chazhemtobacteraceae</taxon>
        <taxon>Candidatus Chazhemtobacterium</taxon>
    </lineage>
</organism>
<dbReference type="InterPro" id="IPR017927">
    <property type="entry name" value="FAD-bd_FR_type"/>
</dbReference>
<evidence type="ECO:0000313" key="3">
    <source>
        <dbReference type="Proteomes" id="UP000463983"/>
    </source>
</evidence>
<dbReference type="InterPro" id="IPR051930">
    <property type="entry name" value="FNR_type-1"/>
</dbReference>
<dbReference type="PANTHER" id="PTHR47878:SF2">
    <property type="entry name" value="OXIDOREDUCTASE FAD_NAD(P)-BINDING DOMAIN PROTEIN"/>
    <property type="match status" value="1"/>
</dbReference>
<dbReference type="Gene3D" id="3.40.50.80">
    <property type="entry name" value="Nucleotide-binding domain of ferredoxin-NADP reductase (FNR) module"/>
    <property type="match status" value="1"/>
</dbReference>
<sequence>MQTIEYGRQQGTHKVLGIRHLTDSAFVLQIEKKNFKFIPGQCVNIGLVNEAINREYSSYSSPNDDKLEFLIKTVEGGAVTPRLSKLKPGNKVSLDGAYGLFTLDEKKLNQKHILIATGTGIAPFHSFVKTYPKLDYQIIHGIRYANEQYDRKDYAKNRYVACVSREKGGDFSGRVTEYLRSNKIDKRARYYLCGNSEMINDVYDILSEAGINGSNIVTEVFF</sequence>
<dbReference type="GO" id="GO:0016491">
    <property type="term" value="F:oxidoreductase activity"/>
    <property type="evidence" value="ECO:0007669"/>
    <property type="project" value="InterPro"/>
</dbReference>
<keyword evidence="3" id="KW-1185">Reference proteome</keyword>
<dbReference type="SUPFAM" id="SSF52343">
    <property type="entry name" value="Ferredoxin reductase-like, C-terminal NADP-linked domain"/>
    <property type="match status" value="1"/>
</dbReference>
<dbReference type="InterPro" id="IPR017938">
    <property type="entry name" value="Riboflavin_synthase-like_b-brl"/>
</dbReference>
<dbReference type="Pfam" id="PF00970">
    <property type="entry name" value="FAD_binding_6"/>
    <property type="match status" value="1"/>
</dbReference>
<dbReference type="PANTHER" id="PTHR47878">
    <property type="entry name" value="OXIDOREDUCTASE FAD/NAD(P)-BINDING DOMAIN PROTEIN"/>
    <property type="match status" value="1"/>
</dbReference>
<dbReference type="InterPro" id="IPR001433">
    <property type="entry name" value="OxRdtase_FAD/NAD-bd"/>
</dbReference>
<dbReference type="Proteomes" id="UP000463983">
    <property type="component" value="Chromosome"/>
</dbReference>
<evidence type="ECO:0000313" key="2">
    <source>
        <dbReference type="EMBL" id="QHO63496.1"/>
    </source>
</evidence>
<dbReference type="InterPro" id="IPR039261">
    <property type="entry name" value="FNR_nucleotide-bd"/>
</dbReference>
<dbReference type="InterPro" id="IPR008333">
    <property type="entry name" value="Cbr1-like_FAD-bd_dom"/>
</dbReference>
<accession>A0A857N601</accession>
<dbReference type="AlphaFoldDB" id="A0A857N601"/>
<dbReference type="Pfam" id="PF00175">
    <property type="entry name" value="NAD_binding_1"/>
    <property type="match status" value="1"/>
</dbReference>
<dbReference type="SUPFAM" id="SSF63380">
    <property type="entry name" value="Riboflavin synthase domain-like"/>
    <property type="match status" value="1"/>
</dbReference>
<feature type="domain" description="FAD-binding FR-type" evidence="1">
    <location>
        <begin position="8"/>
        <end position="104"/>
    </location>
</feature>
<name>A0A857N601_9BACT</name>
<reference evidence="3" key="1">
    <citation type="journal article" date="2020" name="Microorganisms">
        <title>Complete Genome of a Member of a New Bacterial Lineage in the Microgenomates Group Reveals an Unusual Nucleotide Composition Disparity Between Two Strands of DNA and Limited Metabolic Potential.</title>
        <authorList>
            <person name="Kadnikov V.V."/>
            <person name="Mardanov A.V."/>
            <person name="Beletsky A.V."/>
            <person name="Karnachuk O.V."/>
            <person name="Ravin N.V."/>
        </authorList>
    </citation>
    <scope>NUCLEOTIDE SEQUENCE [LARGE SCALE GENOMIC DNA]</scope>
</reference>
<protein>
    <submittedName>
        <fullName evidence="2">Ferredoxin-NADP+ reductase</fullName>
    </submittedName>
</protein>
<dbReference type="Gene3D" id="2.40.30.10">
    <property type="entry name" value="Translation factors"/>
    <property type="match status" value="1"/>
</dbReference>
<dbReference type="GO" id="GO:0034599">
    <property type="term" value="P:cellular response to oxidative stress"/>
    <property type="evidence" value="ECO:0007669"/>
    <property type="project" value="TreeGrafter"/>
</dbReference>
<dbReference type="PROSITE" id="PS51384">
    <property type="entry name" value="FAD_FR"/>
    <property type="match status" value="1"/>
</dbReference>
<proteinExistence type="predicted"/>
<evidence type="ECO:0000259" key="1">
    <source>
        <dbReference type="PROSITE" id="PS51384"/>
    </source>
</evidence>
<dbReference type="GO" id="GO:0042167">
    <property type="term" value="P:heme catabolic process"/>
    <property type="evidence" value="ECO:0007669"/>
    <property type="project" value="TreeGrafter"/>
</dbReference>
<dbReference type="RefSeq" id="WP_161931875.1">
    <property type="nucleotide sequence ID" value="NZ_CP047901.1"/>
</dbReference>
<dbReference type="EMBL" id="CP047901">
    <property type="protein sequence ID" value="QHO63496.1"/>
    <property type="molecule type" value="Genomic_DNA"/>
</dbReference>
<dbReference type="KEGG" id="caqa:MICH65_0515"/>
<gene>
    <name evidence="2" type="ORF">MICH65_0515</name>
</gene>